<organism evidence="2 3">
    <name type="scientific">Prevotella herbatica</name>
    <dbReference type="NCBI Taxonomy" id="2801997"/>
    <lineage>
        <taxon>Bacteria</taxon>
        <taxon>Pseudomonadati</taxon>
        <taxon>Bacteroidota</taxon>
        <taxon>Bacteroidia</taxon>
        <taxon>Bacteroidales</taxon>
        <taxon>Prevotellaceae</taxon>
        <taxon>Prevotella</taxon>
    </lineage>
</organism>
<dbReference type="EMBL" id="AP024484">
    <property type="protein sequence ID" value="BCS85360.1"/>
    <property type="molecule type" value="Genomic_DNA"/>
</dbReference>
<sequence length="111" mass="12158">MGFTLKNINTINQVATSHGARIKKVLCTNDETSSNIAQIAVSRLKAGEHVEVHEHETMEEHFIIEEVSLEFMIDDKAMTVDAGSYVMIHSGTKHGIKAVTDCKMITVGCAV</sequence>
<proteinExistence type="predicted"/>
<name>A0ABN6EHE3_9BACT</name>
<dbReference type="Proteomes" id="UP001319045">
    <property type="component" value="Chromosome"/>
</dbReference>
<dbReference type="InterPro" id="IPR014710">
    <property type="entry name" value="RmlC-like_jellyroll"/>
</dbReference>
<dbReference type="InterPro" id="IPR011051">
    <property type="entry name" value="RmlC_Cupin_sf"/>
</dbReference>
<evidence type="ECO:0000313" key="3">
    <source>
        <dbReference type="Proteomes" id="UP001319045"/>
    </source>
</evidence>
<dbReference type="SUPFAM" id="SSF51182">
    <property type="entry name" value="RmlC-like cupins"/>
    <property type="match status" value="1"/>
</dbReference>
<reference evidence="2 3" key="1">
    <citation type="journal article" date="2022" name="Int. J. Syst. Evol. Microbiol.">
        <title>Prevotella herbatica sp. nov., a plant polysaccharide-decomposing anaerobic bacterium isolated from a methanogenic reactor.</title>
        <authorList>
            <person name="Uek A."/>
            <person name="Tonouchi A."/>
            <person name="Kaku N."/>
            <person name="Ueki K."/>
        </authorList>
    </citation>
    <scope>NUCLEOTIDE SEQUENCE [LARGE SCALE GENOMIC DNA]</scope>
    <source>
        <strain evidence="2 3">WR041</strain>
    </source>
</reference>
<feature type="domain" description="Cupin type-2" evidence="1">
    <location>
        <begin position="42"/>
        <end position="107"/>
    </location>
</feature>
<dbReference type="RefSeq" id="WP_207155508.1">
    <property type="nucleotide sequence ID" value="NZ_AP024484.1"/>
</dbReference>
<dbReference type="Pfam" id="PF07883">
    <property type="entry name" value="Cupin_2"/>
    <property type="match status" value="1"/>
</dbReference>
<evidence type="ECO:0000259" key="1">
    <source>
        <dbReference type="Pfam" id="PF07883"/>
    </source>
</evidence>
<gene>
    <name evidence="2" type="ORF">prwr041_12530</name>
</gene>
<dbReference type="InterPro" id="IPR013096">
    <property type="entry name" value="Cupin_2"/>
</dbReference>
<keyword evidence="3" id="KW-1185">Reference proteome</keyword>
<dbReference type="Gene3D" id="2.60.120.10">
    <property type="entry name" value="Jelly Rolls"/>
    <property type="match status" value="1"/>
</dbReference>
<accession>A0ABN6EHE3</accession>
<evidence type="ECO:0000313" key="2">
    <source>
        <dbReference type="EMBL" id="BCS85360.1"/>
    </source>
</evidence>
<protein>
    <submittedName>
        <fullName evidence="2">Cupin domain-containing protein</fullName>
    </submittedName>
</protein>